<accession>A0A8H6WSQ0</accession>
<comment type="caution">
    <text evidence="1">The sequence shown here is derived from an EMBL/GenBank/DDBJ whole genome shotgun (WGS) entry which is preliminary data.</text>
</comment>
<dbReference type="AlphaFoldDB" id="A0A8H6WSQ0"/>
<gene>
    <name evidence="1" type="ORF">MVEN_02562900</name>
</gene>
<dbReference type="Proteomes" id="UP000620124">
    <property type="component" value="Unassembled WGS sequence"/>
</dbReference>
<organism evidence="1 2">
    <name type="scientific">Mycena venus</name>
    <dbReference type="NCBI Taxonomy" id="2733690"/>
    <lineage>
        <taxon>Eukaryota</taxon>
        <taxon>Fungi</taxon>
        <taxon>Dikarya</taxon>
        <taxon>Basidiomycota</taxon>
        <taxon>Agaricomycotina</taxon>
        <taxon>Agaricomycetes</taxon>
        <taxon>Agaricomycetidae</taxon>
        <taxon>Agaricales</taxon>
        <taxon>Marasmiineae</taxon>
        <taxon>Mycenaceae</taxon>
        <taxon>Mycena</taxon>
    </lineage>
</organism>
<dbReference type="OrthoDB" id="67850at2759"/>
<reference evidence="1" key="1">
    <citation type="submission" date="2020-05" db="EMBL/GenBank/DDBJ databases">
        <title>Mycena genomes resolve the evolution of fungal bioluminescence.</title>
        <authorList>
            <person name="Tsai I.J."/>
        </authorList>
    </citation>
    <scope>NUCLEOTIDE SEQUENCE</scope>
    <source>
        <strain evidence="1">CCC161011</strain>
    </source>
</reference>
<sequence>MLRPLNHGIRFVLGQGFLGLSVSRPYPRPLRQRHLRAHPPDGLHPACGTRDPFCGGADFEVDTYRLYTRHPPCAHSYWASPSPSCQRHAHPLWLCLHVCRPPRLRSSRTLRRFSLPPAPAPAPPGPPMSIYAHLTYTELLTLSSSFEPSVAKARAEAFNVDGAVWAHGAAPAPASEPAALSTTAALAPATSAAASPVVTPSPLVKKNIFTLKGPSLSAARAIAALESVVPSLSAIAKAMPLPQKLVDVVPMPRVPEAKWVAVGAMRTEETGVPRAWSRKRKGREVAGWVPQREVCRSDWSLRAPQLHLADRRPLQRHAAWHTAHTGSPAHVPRCSRGRVGSAAAAGEGDATEEVIELLGNVEEAVDGKEEKGKRERAMEQRCLAAEEEAHWEEARTVSGEVGDGESVLLPVHTPFSFAEHRRLLFFFLLCTVQ</sequence>
<evidence type="ECO:0000313" key="1">
    <source>
        <dbReference type="EMBL" id="KAF7328231.1"/>
    </source>
</evidence>
<keyword evidence="2" id="KW-1185">Reference proteome</keyword>
<proteinExistence type="predicted"/>
<evidence type="ECO:0000313" key="2">
    <source>
        <dbReference type="Proteomes" id="UP000620124"/>
    </source>
</evidence>
<dbReference type="EMBL" id="JACAZI010000037">
    <property type="protein sequence ID" value="KAF7328231.1"/>
    <property type="molecule type" value="Genomic_DNA"/>
</dbReference>
<name>A0A8H6WSQ0_9AGAR</name>
<protein>
    <submittedName>
        <fullName evidence="1">Uncharacterized protein</fullName>
    </submittedName>
</protein>